<protein>
    <submittedName>
        <fullName evidence="10">4Fe-4S dicluster domain-containing protein</fullName>
    </submittedName>
</protein>
<dbReference type="SUPFAM" id="SSF54862">
    <property type="entry name" value="4Fe-4S ferredoxins"/>
    <property type="match status" value="1"/>
</dbReference>
<dbReference type="Pfam" id="PF07992">
    <property type="entry name" value="Pyr_redox_2"/>
    <property type="match status" value="1"/>
</dbReference>
<dbReference type="GO" id="GO:0051539">
    <property type="term" value="F:4 iron, 4 sulfur cluster binding"/>
    <property type="evidence" value="ECO:0007669"/>
    <property type="project" value="UniProtKB-KW"/>
</dbReference>
<keyword evidence="7" id="KW-0408">Iron</keyword>
<keyword evidence="8" id="KW-0411">Iron-sulfur</keyword>
<evidence type="ECO:0000256" key="7">
    <source>
        <dbReference type="ARBA" id="ARBA00023004"/>
    </source>
</evidence>
<dbReference type="InterPro" id="IPR017900">
    <property type="entry name" value="4Fe4S_Fe_S_CS"/>
</dbReference>
<dbReference type="InterPro" id="IPR039650">
    <property type="entry name" value="HdrA-like"/>
</dbReference>
<dbReference type="EMBL" id="DTMF01000342">
    <property type="protein sequence ID" value="HGF35533.1"/>
    <property type="molecule type" value="Genomic_DNA"/>
</dbReference>
<dbReference type="PANTHER" id="PTHR43498">
    <property type="entry name" value="FERREDOXIN:COB-COM HETERODISULFIDE REDUCTASE SUBUNIT A"/>
    <property type="match status" value="1"/>
</dbReference>
<evidence type="ECO:0000256" key="8">
    <source>
        <dbReference type="ARBA" id="ARBA00023014"/>
    </source>
</evidence>
<dbReference type="Pfam" id="PF13237">
    <property type="entry name" value="Fer4_10"/>
    <property type="match status" value="1"/>
</dbReference>
<keyword evidence="4" id="KW-0479">Metal-binding</keyword>
<evidence type="ECO:0000256" key="6">
    <source>
        <dbReference type="ARBA" id="ARBA00023002"/>
    </source>
</evidence>
<feature type="non-terminal residue" evidence="10">
    <location>
        <position position="1"/>
    </location>
</feature>
<evidence type="ECO:0000256" key="5">
    <source>
        <dbReference type="ARBA" id="ARBA00022827"/>
    </source>
</evidence>
<dbReference type="InterPro" id="IPR017896">
    <property type="entry name" value="4Fe4S_Fe-S-bd"/>
</dbReference>
<feature type="domain" description="4Fe-4S ferredoxin-type" evidence="9">
    <location>
        <begin position="875"/>
        <end position="904"/>
    </location>
</feature>
<evidence type="ECO:0000256" key="4">
    <source>
        <dbReference type="ARBA" id="ARBA00022723"/>
    </source>
</evidence>
<dbReference type="PROSITE" id="PS51379">
    <property type="entry name" value="4FE4S_FER_2"/>
    <property type="match status" value="2"/>
</dbReference>
<proteinExistence type="inferred from homology"/>
<keyword evidence="5" id="KW-0274">FAD</keyword>
<dbReference type="AlphaFoldDB" id="A0A7C3ZCJ7"/>
<dbReference type="InterPro" id="IPR023753">
    <property type="entry name" value="FAD/NAD-binding_dom"/>
</dbReference>
<evidence type="ECO:0000256" key="2">
    <source>
        <dbReference type="ARBA" id="ARBA00006561"/>
    </source>
</evidence>
<comment type="cofactor">
    <cofactor evidence="1">
        <name>FAD</name>
        <dbReference type="ChEBI" id="CHEBI:57692"/>
    </cofactor>
</comment>
<keyword evidence="3" id="KW-0004">4Fe-4S</keyword>
<dbReference type="GO" id="GO:0046872">
    <property type="term" value="F:metal ion binding"/>
    <property type="evidence" value="ECO:0007669"/>
    <property type="project" value="UniProtKB-KW"/>
</dbReference>
<gene>
    <name evidence="10" type="ORF">ENW96_14325</name>
</gene>
<keyword evidence="5" id="KW-0285">Flavoprotein</keyword>
<feature type="domain" description="4Fe-4S ferredoxin-type" evidence="9">
    <location>
        <begin position="844"/>
        <end position="873"/>
    </location>
</feature>
<comment type="similarity">
    <text evidence="2">Belongs to the HdrA family.</text>
</comment>
<sequence length="919" mass="100883">MADREMPLRPLKEGEWAPIPKEFPPQARALMPHLPVEEWLQGFKEINVGYDEEKAVAEAARCINCGVCSECMQCAIACQAKAVAHDQKPKQLDLNVGAVVLAPGFQTYDPSQYSAYHYAKYPGVVTSLEFERILSASGPFAGHLIRPSDHKEPKKIAWLQCVGSRDLNHCDNAYCSSVCCMYAIKQAVIAKEHAKTYDLEAAIFFMDMRTHGKEFEKYYWRAEQEHGVRFIRSRIHTIDPVPGSDDVRIRYISEDGTLKEEDFDLVVLSVGLEASKDALSLAERLGVEVVPETRFAKSSPFTPVSTNKPGVYVCGVFQNPKDIPQSVMEASAAAAAAGEILAPARGTELKKPELPPERDVSGEEPRIGVFVCNCGINIGGVIDVPSLTEYAKTLPYVVYAEENLFTCSADTQGKILEAIAEHKLNRVMVASCRPRTHAPMFMETVQQAGLNPYLFEMANIRDQDSWVHMNEPEKALEKAKDLIRGVAARLANLEPLHKMAFPVTKAALVIGGGVAGMEAALSIANMGFQATLVEQSDKLGGNAWNLVTSHRGYDYRGYLEEVIRKVTSHPGIDVKFNSEVTETSGFIGNFRSTIKTPEGDQELEHGVTIMATGGKPFSPEEYLYGQHDNIFLAFDLDKAMVAKDPRVTGAKQAVFIQCVGSREPERPYCSRLCCTHSVESALELKSLNPDMDVFILYRDMRTYGDKELLYKEAREKGVVFIRYDLNSKPVVEKTAEGGLQVTVKDPILGMPIVLRPDILTLASAVLPNPTEELGELFKVSRNAEGFFNEAHAKLRPVDFPSDGIFLAGLAHYPKPIDETIAQAKAAAGRAATFLGLDQVKVGGIVAEVDPDKCAVCLTCVRTCPFNVPVIDYKIDAAYIDPAKCQGCGVCVSVCPAKAITLKHYTDTQIIAQELALAAG</sequence>
<dbReference type="Pfam" id="PF12831">
    <property type="entry name" value="FAD_oxidored"/>
    <property type="match status" value="1"/>
</dbReference>
<dbReference type="InterPro" id="IPR036188">
    <property type="entry name" value="FAD/NAD-bd_sf"/>
</dbReference>
<organism evidence="10">
    <name type="scientific">Desulfobacca acetoxidans</name>
    <dbReference type="NCBI Taxonomy" id="60893"/>
    <lineage>
        <taxon>Bacteria</taxon>
        <taxon>Pseudomonadati</taxon>
        <taxon>Thermodesulfobacteriota</taxon>
        <taxon>Desulfobaccia</taxon>
        <taxon>Desulfobaccales</taxon>
        <taxon>Desulfobaccaceae</taxon>
        <taxon>Desulfobacca</taxon>
    </lineage>
</organism>
<reference evidence="10" key="1">
    <citation type="journal article" date="2020" name="mSystems">
        <title>Genome- and Community-Level Interaction Insights into Carbon Utilization and Element Cycling Functions of Hydrothermarchaeota in Hydrothermal Sediment.</title>
        <authorList>
            <person name="Zhou Z."/>
            <person name="Liu Y."/>
            <person name="Xu W."/>
            <person name="Pan J."/>
            <person name="Luo Z.H."/>
            <person name="Li M."/>
        </authorList>
    </citation>
    <scope>NUCLEOTIDE SEQUENCE [LARGE SCALE GENOMIC DNA]</scope>
    <source>
        <strain evidence="10">SpSt-897</strain>
    </source>
</reference>
<dbReference type="PROSITE" id="PS00198">
    <property type="entry name" value="4FE4S_FER_1"/>
    <property type="match status" value="1"/>
</dbReference>
<evidence type="ECO:0000256" key="3">
    <source>
        <dbReference type="ARBA" id="ARBA00022485"/>
    </source>
</evidence>
<dbReference type="SUPFAM" id="SSF51905">
    <property type="entry name" value="FAD/NAD(P)-binding domain"/>
    <property type="match status" value="2"/>
</dbReference>
<evidence type="ECO:0000256" key="1">
    <source>
        <dbReference type="ARBA" id="ARBA00001974"/>
    </source>
</evidence>
<dbReference type="GO" id="GO:0016491">
    <property type="term" value="F:oxidoreductase activity"/>
    <property type="evidence" value="ECO:0007669"/>
    <property type="project" value="UniProtKB-KW"/>
</dbReference>
<evidence type="ECO:0000313" key="10">
    <source>
        <dbReference type="EMBL" id="HGF35533.1"/>
    </source>
</evidence>
<name>A0A7C3ZCJ7_9BACT</name>
<evidence type="ECO:0000259" key="9">
    <source>
        <dbReference type="PROSITE" id="PS51379"/>
    </source>
</evidence>
<accession>A0A7C3ZCJ7</accession>
<comment type="caution">
    <text evidence="10">The sequence shown here is derived from an EMBL/GenBank/DDBJ whole genome shotgun (WGS) entry which is preliminary data.</text>
</comment>
<dbReference type="Gene3D" id="3.50.50.60">
    <property type="entry name" value="FAD/NAD(P)-binding domain"/>
    <property type="match status" value="2"/>
</dbReference>
<dbReference type="Gene3D" id="3.30.70.20">
    <property type="match status" value="1"/>
</dbReference>
<keyword evidence="6" id="KW-0560">Oxidoreductase</keyword>
<dbReference type="PANTHER" id="PTHR43498:SF1">
    <property type="entry name" value="COB--COM HETERODISULFIDE REDUCTASE IRON-SULFUR SUBUNIT A"/>
    <property type="match status" value="1"/>
</dbReference>